<evidence type="ECO:0000313" key="2">
    <source>
        <dbReference type="Proteomes" id="UP000477750"/>
    </source>
</evidence>
<comment type="caution">
    <text evidence="1">The sequence shown here is derived from an EMBL/GenBank/DDBJ whole genome shotgun (WGS) entry which is preliminary data.</text>
</comment>
<evidence type="ECO:0000313" key="1">
    <source>
        <dbReference type="EMBL" id="MQM26215.1"/>
    </source>
</evidence>
<keyword evidence="2" id="KW-1185">Reference proteome</keyword>
<dbReference type="RefSeq" id="WP_153025389.1">
    <property type="nucleotide sequence ID" value="NZ_WIAO01000012.1"/>
</dbReference>
<dbReference type="Proteomes" id="UP000477750">
    <property type="component" value="Unassembled WGS sequence"/>
</dbReference>
<proteinExistence type="predicted"/>
<dbReference type="AlphaFoldDB" id="A0A6L5G985"/>
<protein>
    <submittedName>
        <fullName evidence="1">Uncharacterized protein</fullName>
    </submittedName>
</protein>
<name>A0A6L5G985_9ACTN</name>
<reference evidence="1 2" key="1">
    <citation type="submission" date="2019-10" db="EMBL/GenBank/DDBJ databases">
        <title>Glycomyces albidus sp. nov., a novel actinomycete isolated from rhizosphere soil of wheat (Triticum aestivum L.).</title>
        <authorList>
            <person name="Qian L."/>
        </authorList>
    </citation>
    <scope>NUCLEOTIDE SEQUENCE [LARGE SCALE GENOMIC DNA]</scope>
    <source>
        <strain evidence="1 2">NEAU-7082</strain>
    </source>
</reference>
<accession>A0A6L5G985</accession>
<dbReference type="EMBL" id="WIAO01000012">
    <property type="protein sequence ID" value="MQM26215.1"/>
    <property type="molecule type" value="Genomic_DNA"/>
</dbReference>
<sequence>MPDELVIELSPGEGVSAARFDRLCSEVADEVRSVRGLAVASPQVEPAPGSKAGLGQEIGVLIVSGLVSAAGLKAIADVVIACVQRTTIGSVTVRRGETEVTMTGLHPKDVPGETAKLVKALEEAQ</sequence>
<organism evidence="1 2">
    <name type="scientific">Glycomyces albidus</name>
    <dbReference type="NCBI Taxonomy" id="2656774"/>
    <lineage>
        <taxon>Bacteria</taxon>
        <taxon>Bacillati</taxon>
        <taxon>Actinomycetota</taxon>
        <taxon>Actinomycetes</taxon>
        <taxon>Glycomycetales</taxon>
        <taxon>Glycomycetaceae</taxon>
        <taxon>Glycomyces</taxon>
    </lineage>
</organism>
<gene>
    <name evidence="1" type="ORF">GFD30_11620</name>
</gene>